<reference evidence="1" key="2">
    <citation type="submission" date="2025-09" db="UniProtKB">
        <authorList>
            <consortium name="EnsemblPlants"/>
        </authorList>
    </citation>
    <scope>IDENTIFICATION</scope>
</reference>
<evidence type="ECO:0000313" key="1">
    <source>
        <dbReference type="EnsemblPlants" id="AVESA.00010b.r2.2AG0223450.1.CDS"/>
    </source>
</evidence>
<sequence length="644" mass="70257">MANIRNNRPTKRGFSFPGDDACRRLVTISADTDDENREEEEMPPVKKTRHQSNKATNVVNELFSPESIHSSSPLGLNLTKSPCFLELIQKKLALAAKETKPSQKLQASSFQASVLTIGDWEWKSRYEGDLVAKFYFAKRKVVWEILLKGLKSKIEIKFSEISALRISCPKDLPGTLDIMVSGEPQFFRETTPRPYKCTSWHASTDFTGGRARTLSRHILQCDSGIMDKHIANLLSEDNRLYLLSQENNINPESSFPGTCGSVPEIPLCWSNRNSYGSDDDKLFGTEQTGESFPLHPTPIGTTTGVNHSGASQGVLFPSSGVAGTSVITEEPSGGSDQLKGNKFNWKNFFETTAVAQQPFMSSGIMNGKGNHINNLINSENSKSRLNYSCPPPQVIRTFPGDSMTNGQVEPRSQSSHADHAGLYPSSEEPSVLRAPMKKNVLDWKSIFETPPETQPSSVSNAGIMNSIFDRSDDHSSLPGEVTAWRTNQNQQANLWNRPSCNQQGVPHCDLDGSPSILQNLPSNGNVAPPDRLALEQISQSLLRDDEAVNAAGEENLLSTVNLFSCLIGQAAPAPLQSPHSQSQASNALAAPPPPPPPAAVEPTEAIEVDAASASSGAEDWLLPRMESPSLPWELSPEDMAELLP</sequence>
<name>A0ACD5UBF1_AVESA</name>
<evidence type="ECO:0000313" key="2">
    <source>
        <dbReference type="Proteomes" id="UP001732700"/>
    </source>
</evidence>
<dbReference type="Proteomes" id="UP001732700">
    <property type="component" value="Chromosome 2A"/>
</dbReference>
<keyword evidence="2" id="KW-1185">Reference proteome</keyword>
<dbReference type="EnsemblPlants" id="AVESA.00010b.r2.2AG0223450.1">
    <property type="protein sequence ID" value="AVESA.00010b.r2.2AG0223450.1.CDS"/>
    <property type="gene ID" value="AVESA.00010b.r2.2AG0223450"/>
</dbReference>
<protein>
    <submittedName>
        <fullName evidence="1">Uncharacterized protein</fullName>
    </submittedName>
</protein>
<reference evidence="1" key="1">
    <citation type="submission" date="2021-05" db="EMBL/GenBank/DDBJ databases">
        <authorList>
            <person name="Scholz U."/>
            <person name="Mascher M."/>
            <person name="Fiebig A."/>
        </authorList>
    </citation>
    <scope>NUCLEOTIDE SEQUENCE [LARGE SCALE GENOMIC DNA]</scope>
</reference>
<organism evidence="1 2">
    <name type="scientific">Avena sativa</name>
    <name type="common">Oat</name>
    <dbReference type="NCBI Taxonomy" id="4498"/>
    <lineage>
        <taxon>Eukaryota</taxon>
        <taxon>Viridiplantae</taxon>
        <taxon>Streptophyta</taxon>
        <taxon>Embryophyta</taxon>
        <taxon>Tracheophyta</taxon>
        <taxon>Spermatophyta</taxon>
        <taxon>Magnoliopsida</taxon>
        <taxon>Liliopsida</taxon>
        <taxon>Poales</taxon>
        <taxon>Poaceae</taxon>
        <taxon>BOP clade</taxon>
        <taxon>Pooideae</taxon>
        <taxon>Poodae</taxon>
        <taxon>Poeae</taxon>
        <taxon>Poeae Chloroplast Group 1 (Aveneae type)</taxon>
        <taxon>Aveninae</taxon>
        <taxon>Avena</taxon>
    </lineage>
</organism>
<accession>A0ACD5UBF1</accession>
<proteinExistence type="predicted"/>